<evidence type="ECO:0000313" key="1">
    <source>
        <dbReference type="EMBL" id="KDO23763.1"/>
    </source>
</evidence>
<keyword evidence="2" id="KW-1185">Reference proteome</keyword>
<protein>
    <submittedName>
        <fullName evidence="1">Uncharacterized protein</fullName>
    </submittedName>
</protein>
<dbReference type="EMBL" id="KK583250">
    <property type="protein sequence ID" value="KDO23763.1"/>
    <property type="molecule type" value="Genomic_DNA"/>
</dbReference>
<name>A0A067BZS8_SAPPC</name>
<reference evidence="1 2" key="1">
    <citation type="journal article" date="2013" name="PLoS Genet.">
        <title>Distinctive expansion of potential virulence genes in the genome of the oomycete fish pathogen Saprolegnia parasitica.</title>
        <authorList>
            <person name="Jiang R.H."/>
            <person name="de Bruijn I."/>
            <person name="Haas B.J."/>
            <person name="Belmonte R."/>
            <person name="Lobach L."/>
            <person name="Christie J."/>
            <person name="van den Ackerveken G."/>
            <person name="Bottin A."/>
            <person name="Bulone V."/>
            <person name="Diaz-Moreno S.M."/>
            <person name="Dumas B."/>
            <person name="Fan L."/>
            <person name="Gaulin E."/>
            <person name="Govers F."/>
            <person name="Grenville-Briggs L.J."/>
            <person name="Horner N.R."/>
            <person name="Levin J.Z."/>
            <person name="Mammella M."/>
            <person name="Meijer H.J."/>
            <person name="Morris P."/>
            <person name="Nusbaum C."/>
            <person name="Oome S."/>
            <person name="Phillips A.J."/>
            <person name="van Rooyen D."/>
            <person name="Rzeszutek E."/>
            <person name="Saraiva M."/>
            <person name="Secombes C.J."/>
            <person name="Seidl M.F."/>
            <person name="Snel B."/>
            <person name="Stassen J.H."/>
            <person name="Sykes S."/>
            <person name="Tripathy S."/>
            <person name="van den Berg H."/>
            <person name="Vega-Arreguin J.C."/>
            <person name="Wawra S."/>
            <person name="Young S.K."/>
            <person name="Zeng Q."/>
            <person name="Dieguez-Uribeondo J."/>
            <person name="Russ C."/>
            <person name="Tyler B.M."/>
            <person name="van West P."/>
        </authorList>
    </citation>
    <scope>NUCLEOTIDE SEQUENCE [LARGE SCALE GENOMIC DNA]</scope>
    <source>
        <strain evidence="1 2">CBS 223.65</strain>
    </source>
</reference>
<evidence type="ECO:0000313" key="2">
    <source>
        <dbReference type="Proteomes" id="UP000030745"/>
    </source>
</evidence>
<organism evidence="1 2">
    <name type="scientific">Saprolegnia parasitica (strain CBS 223.65)</name>
    <dbReference type="NCBI Taxonomy" id="695850"/>
    <lineage>
        <taxon>Eukaryota</taxon>
        <taxon>Sar</taxon>
        <taxon>Stramenopiles</taxon>
        <taxon>Oomycota</taxon>
        <taxon>Saprolegniomycetes</taxon>
        <taxon>Saprolegniales</taxon>
        <taxon>Saprolegniaceae</taxon>
        <taxon>Saprolegnia</taxon>
    </lineage>
</organism>
<dbReference type="Proteomes" id="UP000030745">
    <property type="component" value="Unassembled WGS sequence"/>
</dbReference>
<dbReference type="VEuPathDB" id="FungiDB:SPRG_10540"/>
<dbReference type="RefSeq" id="XP_012205578.1">
    <property type="nucleotide sequence ID" value="XM_012350188.1"/>
</dbReference>
<accession>A0A067BZS8</accession>
<dbReference type="GeneID" id="24132646"/>
<dbReference type="KEGG" id="spar:SPRG_10540"/>
<sequence>MWQLQLFEFWERRHASASWLSGYVSSKCSAWPEASQRSTDAIVAAHEQPILRERTRCKGVVTASANLWPLTARLTSTTWSLELLNPTVLTSLAIEYGGEGNLDVVSHALPRLVALQELIVDEADFKQVSSPLSSMMPPSMAL</sequence>
<proteinExistence type="predicted"/>
<gene>
    <name evidence="1" type="ORF">SPRG_10540</name>
</gene>
<dbReference type="AlphaFoldDB" id="A0A067BZS8"/>